<reference evidence="4 5" key="1">
    <citation type="submission" date="2020-08" db="EMBL/GenBank/DDBJ databases">
        <authorList>
            <person name="Hejnol A."/>
        </authorList>
    </citation>
    <scope>NUCLEOTIDE SEQUENCE [LARGE SCALE GENOMIC DNA]</scope>
</reference>
<evidence type="ECO:0000256" key="1">
    <source>
        <dbReference type="SAM" id="MobiDB-lite"/>
    </source>
</evidence>
<feature type="compositionally biased region" description="Polar residues" evidence="1">
    <location>
        <begin position="922"/>
        <end position="931"/>
    </location>
</feature>
<name>A0A7I8VC75_9ANNE</name>
<dbReference type="Pfam" id="PF26649">
    <property type="entry name" value="Ajm-1"/>
    <property type="match status" value="1"/>
</dbReference>
<dbReference type="InterPro" id="IPR038825">
    <property type="entry name" value="Apical_junction"/>
</dbReference>
<dbReference type="InterPro" id="IPR058586">
    <property type="entry name" value="Ajm-1"/>
</dbReference>
<evidence type="ECO:0000313" key="5">
    <source>
        <dbReference type="Proteomes" id="UP000549394"/>
    </source>
</evidence>
<feature type="region of interest" description="Disordered" evidence="1">
    <location>
        <begin position="305"/>
        <end position="326"/>
    </location>
</feature>
<feature type="transmembrane region" description="Helical" evidence="2">
    <location>
        <begin position="12"/>
        <end position="31"/>
    </location>
</feature>
<gene>
    <name evidence="4" type="ORF">DGYR_LOCUS2847</name>
</gene>
<evidence type="ECO:0000313" key="4">
    <source>
        <dbReference type="EMBL" id="CAD5113949.1"/>
    </source>
</evidence>
<feature type="compositionally biased region" description="Polar residues" evidence="1">
    <location>
        <begin position="363"/>
        <end position="395"/>
    </location>
</feature>
<dbReference type="Proteomes" id="UP000549394">
    <property type="component" value="Unassembled WGS sequence"/>
</dbReference>
<dbReference type="GO" id="GO:0045216">
    <property type="term" value="P:cell-cell junction organization"/>
    <property type="evidence" value="ECO:0007669"/>
    <property type="project" value="InterPro"/>
</dbReference>
<accession>A0A7I8VC75</accession>
<dbReference type="OrthoDB" id="6431454at2759"/>
<dbReference type="GO" id="GO:0043296">
    <property type="term" value="C:apical junction complex"/>
    <property type="evidence" value="ECO:0007669"/>
    <property type="project" value="TreeGrafter"/>
</dbReference>
<feature type="region of interest" description="Disordered" evidence="1">
    <location>
        <begin position="533"/>
        <end position="553"/>
    </location>
</feature>
<evidence type="ECO:0000256" key="2">
    <source>
        <dbReference type="SAM" id="Phobius"/>
    </source>
</evidence>
<evidence type="ECO:0000259" key="3">
    <source>
        <dbReference type="Pfam" id="PF26649"/>
    </source>
</evidence>
<keyword evidence="5" id="KW-1185">Reference proteome</keyword>
<keyword evidence="2" id="KW-0812">Transmembrane</keyword>
<comment type="caution">
    <text evidence="4">The sequence shown here is derived from an EMBL/GenBank/DDBJ whole genome shotgun (WGS) entry which is preliminary data.</text>
</comment>
<dbReference type="SUPFAM" id="SSF144232">
    <property type="entry name" value="HIT/MYND zinc finger-like"/>
    <property type="match status" value="1"/>
</dbReference>
<feature type="region of interest" description="Disordered" evidence="1">
    <location>
        <begin position="350"/>
        <end position="395"/>
    </location>
</feature>
<keyword evidence="2" id="KW-1133">Transmembrane helix</keyword>
<sequence>MDRSNVDSAFERFITSTIATLITIIFSWRLLVEMNDVPPARQEALEVKETPVQRDIDIDSDSESENSGISAVLARPLEAITEEDTDDLSEVEDKEKLILVTMETSETWMFNDNSPNDSPIKERLNSQFTYSKELDIQDDVDSDEFLLIPNSAKICTAVATSKAKAEENSTVASAKATGLNPYIAVARATAKAASTASANLHKDSPRQLDVTISTSVRLTDDNSNFRPSEEKQSNGSIFYVTKNQLDDGEILKVVREEVRVEDETDSLSPLILQKTFSGDKNTKGFAHHGFSFGGAERRRILTEGEDYQSSTDSLRRHDWNRSNSSRNEDLLSLRSSDWIDRETMGSENWSTFSENQWVEMESDSQPSGRKNQLGMSGSESLGETSNNQSTDISFSIDSNTTSRFYTESDSNLDNTSEVNFKKKSWTDILTVPSKSKPREKEIPFERVVRKVSDRNFGEKYSASGPSSLSRSEGLETNYSQNFDNSLRENFSITQEKCDDRFEVNDCLSRQSTNRPKIPPEGPDNNNYTVLEREQKEGPGYSSEEKSSDSTLKDEDKMLKSAPKSIIKNVPLVPFSTLPQPVPLKDEFEKRKKRHKQNSLKNLIVVDIDIENDKKPQRKKKLLEKTLKHLSEYRPKVQEITKTDWNLKLNRRYKSQGNMASLSSSTSSIVGQFFNNRGSSCTNLLETDIDSLEQSHVQETDIDEAWAEKSQSMTNLNKSKDAEKKRFVPTFYTSEIQLDIWKSSENLDVPKWFKDNYSGEKINILKKNPTLDSSNKKYNTQTNSSTDKVDGRQKPIVIVKRVTKPLSKSCESLRAGRKLEHFELPSAKFKKHAPPIKPIKIMSKEDILGKTPPKIPQKTDECREAYLKYRMQMSINSAKDGPDGAQNPLSYIKDDRKQFFNDPILLNDVNTNDKVNISGELSESSLANGQNKNNEHQDDPNSINKFDANKYIINKDRNIEKEESLPNDKSNIQNGDERAISRWDDDIDKPNFIRRENEIQQNTRELQNESESKFEDGFPVLTLQMSPGSRRRLRSPILPKKDVQIQLTKTDSDIDIERVFNQLLGNNECLGDDDRSNIEIVGTEESNIGVSKFARRESVSSFEEKLTFTDVPIESYDMPTKSKPLRPSVRRLGDLPDKDSLGIEIKCRNSFCNKRVPFSSARETYKTCHSCYTYYCSRDCRTQHWDQHKRKCLYSKVNSLCKNILKKIHDEKKLLYEFSKKARTGFLTKGRGCLILVFKDQRKSEDFLNIGNLKSLHLSPLYVSLNDLKRASDEKSGHLSELIDMVNSYNPDLKWVMDVEIVASELEYQHRPKPRKTGPVIKRCVKLRLSNDFTKQKRSVPEYETLILTAVPGSEFSENLDEKKARELCFANIQRKFQERGVNLQKEFTKVYGQLCRFVENNEHFSPISIYPIDRRTGKKFMCLIMPDSEPEIEWITQPDIAAELDLSTDL</sequence>
<feature type="compositionally biased region" description="Basic and acidic residues" evidence="1">
    <location>
        <begin position="313"/>
        <end position="326"/>
    </location>
</feature>
<proteinExistence type="predicted"/>
<feature type="region of interest" description="Disordered" evidence="1">
    <location>
        <begin position="922"/>
        <end position="945"/>
    </location>
</feature>
<dbReference type="PANTHER" id="PTHR21517">
    <property type="entry name" value="APICAL JUNCTION COMPONENT 1 HOMOLOG"/>
    <property type="match status" value="1"/>
</dbReference>
<dbReference type="PANTHER" id="PTHR21517:SF3">
    <property type="entry name" value="APICAL JUNCTION COMPONENT 1 HOMOLOG"/>
    <property type="match status" value="1"/>
</dbReference>
<protein>
    <submittedName>
        <fullName evidence="4">DgyrCDS3110</fullName>
    </submittedName>
</protein>
<feature type="domain" description="Apical junction molecule ajm1 alpha/beta" evidence="3">
    <location>
        <begin position="1192"/>
        <end position="1304"/>
    </location>
</feature>
<dbReference type="GO" id="GO:0005886">
    <property type="term" value="C:plasma membrane"/>
    <property type="evidence" value="ECO:0007669"/>
    <property type="project" value="TreeGrafter"/>
</dbReference>
<organism evidence="4 5">
    <name type="scientific">Dimorphilus gyrociliatus</name>
    <dbReference type="NCBI Taxonomy" id="2664684"/>
    <lineage>
        <taxon>Eukaryota</taxon>
        <taxon>Metazoa</taxon>
        <taxon>Spiralia</taxon>
        <taxon>Lophotrochozoa</taxon>
        <taxon>Annelida</taxon>
        <taxon>Polychaeta</taxon>
        <taxon>Polychaeta incertae sedis</taxon>
        <taxon>Dinophilidae</taxon>
        <taxon>Dimorphilus</taxon>
    </lineage>
</organism>
<dbReference type="EMBL" id="CAJFCJ010000004">
    <property type="protein sequence ID" value="CAD5113949.1"/>
    <property type="molecule type" value="Genomic_DNA"/>
</dbReference>
<keyword evidence="2" id="KW-0472">Membrane</keyword>